<gene>
    <name evidence="6" type="ORF">UA08_05510</name>
</gene>
<dbReference type="EMBL" id="LFMY01000008">
    <property type="protein sequence ID" value="OKL59257.1"/>
    <property type="molecule type" value="Genomic_DNA"/>
</dbReference>
<evidence type="ECO:0000256" key="2">
    <source>
        <dbReference type="ARBA" id="ARBA00022630"/>
    </source>
</evidence>
<dbReference type="Pfam" id="PF00743">
    <property type="entry name" value="FMO-like"/>
    <property type="match status" value="2"/>
</dbReference>
<sequence length="477" mass="53369">MAPRYRRVAVIGAGPSGLAAVHALAGEKTFDAIRVFDRRDHVGGLWHYDPEPDTFPATTGVPPPRTLKPPATFPDFAPAAGPDPRARSALYYNLDSNVGATTMAFTHTPFPEVNSPLSIQRFGRGNPTRPYTAIAEWIEDLFKPFLPFVSLNTTVEKVAKQGKEWILTLRKTGQVYRGKEHDYWWTETFDAVVIASGHYHVPFIPDIPGLIEASKALPERFGHSKSYRKPDKYINKRILIVGGNISATDFINDLHDIVKGKLEVAIRSRNEKLESAYSLPNVNIHTSSIRSISATNGLLLTVTFEDSTSISGLDYILFATGYRLEYPYLHPNPTTPENRVAGFYQHVFNIDDPSLTLVGQVKAALSFRIYEYQAVAIARYYAGRGAGLPSVDEQRKWEVERLKEKGPTSAFHEIAPDLEPYFNWFVDVAGKPAIGTDGYELPRWRDEFADKGLAVLGLKEKYWKDLANRKSQIAAKL</sequence>
<dbReference type="InterPro" id="IPR036188">
    <property type="entry name" value="FAD/NAD-bd_sf"/>
</dbReference>
<dbReference type="PRINTS" id="PR00419">
    <property type="entry name" value="ADXRDTASE"/>
</dbReference>
<evidence type="ECO:0000256" key="5">
    <source>
        <dbReference type="ARBA" id="ARBA00023002"/>
    </source>
</evidence>
<keyword evidence="2" id="KW-0285">Flavoprotein</keyword>
<dbReference type="Proteomes" id="UP000214365">
    <property type="component" value="Unassembled WGS sequence"/>
</dbReference>
<dbReference type="OrthoDB" id="66881at2759"/>
<keyword evidence="5" id="KW-0560">Oxidoreductase</keyword>
<evidence type="ECO:0000256" key="4">
    <source>
        <dbReference type="ARBA" id="ARBA00022857"/>
    </source>
</evidence>
<dbReference type="AlphaFoldDB" id="A0A225B0D9"/>
<keyword evidence="7" id="KW-1185">Reference proteome</keyword>
<dbReference type="GO" id="GO:0004499">
    <property type="term" value="F:N,N-dimethylaniline monooxygenase activity"/>
    <property type="evidence" value="ECO:0007669"/>
    <property type="project" value="InterPro"/>
</dbReference>
<comment type="caution">
    <text evidence="6">The sequence shown here is derived from an EMBL/GenBank/DDBJ whole genome shotgun (WGS) entry which is preliminary data.</text>
</comment>
<dbReference type="Pfam" id="PF13450">
    <property type="entry name" value="NAD_binding_8"/>
    <property type="match status" value="1"/>
</dbReference>
<dbReference type="GeneID" id="31005266"/>
<dbReference type="InterPro" id="IPR050346">
    <property type="entry name" value="FMO-like"/>
</dbReference>
<accession>A0A225B0D9</accession>
<dbReference type="SUPFAM" id="SSF51905">
    <property type="entry name" value="FAD/NAD(P)-binding domain"/>
    <property type="match status" value="2"/>
</dbReference>
<comment type="similarity">
    <text evidence="1">Belongs to the FMO family.</text>
</comment>
<proteinExistence type="inferred from homology"/>
<protein>
    <recommendedName>
        <fullName evidence="8">FAD/NAD(P)-binding domain-containing protein</fullName>
    </recommendedName>
</protein>
<name>A0A225B0D9_TALAT</name>
<dbReference type="PIRSF" id="PIRSF000332">
    <property type="entry name" value="FMO"/>
    <property type="match status" value="1"/>
</dbReference>
<keyword evidence="3" id="KW-0274">FAD</keyword>
<dbReference type="GO" id="GO:0050661">
    <property type="term" value="F:NADP binding"/>
    <property type="evidence" value="ECO:0007669"/>
    <property type="project" value="InterPro"/>
</dbReference>
<dbReference type="STRING" id="1441469.A0A225B0D9"/>
<dbReference type="InterPro" id="IPR000960">
    <property type="entry name" value="Flavin_mOase"/>
</dbReference>
<evidence type="ECO:0008006" key="8">
    <source>
        <dbReference type="Google" id="ProtNLM"/>
    </source>
</evidence>
<dbReference type="InterPro" id="IPR020946">
    <property type="entry name" value="Flavin_mOase-like"/>
</dbReference>
<dbReference type="Gene3D" id="3.50.50.60">
    <property type="entry name" value="FAD/NAD(P)-binding domain"/>
    <property type="match status" value="2"/>
</dbReference>
<evidence type="ECO:0000256" key="1">
    <source>
        <dbReference type="ARBA" id="ARBA00009183"/>
    </source>
</evidence>
<evidence type="ECO:0000313" key="6">
    <source>
        <dbReference type="EMBL" id="OKL59257.1"/>
    </source>
</evidence>
<dbReference type="PANTHER" id="PTHR23023">
    <property type="entry name" value="DIMETHYLANILINE MONOOXYGENASE"/>
    <property type="match status" value="1"/>
</dbReference>
<keyword evidence="4" id="KW-0521">NADP</keyword>
<evidence type="ECO:0000313" key="7">
    <source>
        <dbReference type="Proteomes" id="UP000214365"/>
    </source>
</evidence>
<evidence type="ECO:0000256" key="3">
    <source>
        <dbReference type="ARBA" id="ARBA00022827"/>
    </source>
</evidence>
<reference evidence="6 7" key="1">
    <citation type="submission" date="2015-06" db="EMBL/GenBank/DDBJ databases">
        <title>Talaromyces atroroseus IBT 11181 draft genome.</title>
        <authorList>
            <person name="Rasmussen K.B."/>
            <person name="Rasmussen S."/>
            <person name="Petersen B."/>
            <person name="Sicheritz-Ponten T."/>
            <person name="Mortensen U.H."/>
            <person name="Thrane U."/>
        </authorList>
    </citation>
    <scope>NUCLEOTIDE SEQUENCE [LARGE SCALE GENOMIC DNA]</scope>
    <source>
        <strain evidence="6 7">IBT 11181</strain>
    </source>
</reference>
<dbReference type="RefSeq" id="XP_020119378.1">
    <property type="nucleotide sequence ID" value="XM_020268305.1"/>
</dbReference>
<organism evidence="6 7">
    <name type="scientific">Talaromyces atroroseus</name>
    <dbReference type="NCBI Taxonomy" id="1441469"/>
    <lineage>
        <taxon>Eukaryota</taxon>
        <taxon>Fungi</taxon>
        <taxon>Dikarya</taxon>
        <taxon>Ascomycota</taxon>
        <taxon>Pezizomycotina</taxon>
        <taxon>Eurotiomycetes</taxon>
        <taxon>Eurotiomycetidae</taxon>
        <taxon>Eurotiales</taxon>
        <taxon>Trichocomaceae</taxon>
        <taxon>Talaromyces</taxon>
        <taxon>Talaromyces sect. Trachyspermi</taxon>
    </lineage>
</organism>
<dbReference type="GO" id="GO:0050660">
    <property type="term" value="F:flavin adenine dinucleotide binding"/>
    <property type="evidence" value="ECO:0007669"/>
    <property type="project" value="InterPro"/>
</dbReference>